<dbReference type="CDD" id="cd02968">
    <property type="entry name" value="SCO"/>
    <property type="match status" value="1"/>
</dbReference>
<dbReference type="PROSITE" id="PS51257">
    <property type="entry name" value="PROKAR_LIPOPROTEIN"/>
    <property type="match status" value="1"/>
</dbReference>
<dbReference type="EMBL" id="MTHD01000001">
    <property type="protein sequence ID" value="OMG56515.1"/>
    <property type="molecule type" value="Genomic_DNA"/>
</dbReference>
<dbReference type="GO" id="GO:0046872">
    <property type="term" value="F:metal ion binding"/>
    <property type="evidence" value="ECO:0007669"/>
    <property type="project" value="UniProtKB-KW"/>
</dbReference>
<dbReference type="InterPro" id="IPR036249">
    <property type="entry name" value="Thioredoxin-like_sf"/>
</dbReference>
<dbReference type="PANTHER" id="PTHR12151">
    <property type="entry name" value="ELECTRON TRANSPORT PROTIN SCO1/SENC FAMILY MEMBER"/>
    <property type="match status" value="1"/>
</dbReference>
<keyword evidence="3" id="KW-0479">Metal-binding</keyword>
<evidence type="ECO:0000313" key="8">
    <source>
        <dbReference type="Proteomes" id="UP000187526"/>
    </source>
</evidence>
<evidence type="ECO:0000256" key="4">
    <source>
        <dbReference type="PIRSR" id="PIRSR603782-2"/>
    </source>
</evidence>
<comment type="caution">
    <text evidence="7">The sequence shown here is derived from an EMBL/GenBank/DDBJ whole genome shotgun (WGS) entry which is preliminary data.</text>
</comment>
<evidence type="ECO:0000313" key="7">
    <source>
        <dbReference type="EMBL" id="OMG56515.1"/>
    </source>
</evidence>
<dbReference type="AlphaFoldDB" id="A0A1R1ICU8"/>
<accession>A0A1R1ICU8</accession>
<feature type="binding site" evidence="3">
    <location>
        <position position="68"/>
    </location>
    <ligand>
        <name>Cu cation</name>
        <dbReference type="ChEBI" id="CHEBI:23378"/>
    </ligand>
</feature>
<dbReference type="Proteomes" id="UP000187526">
    <property type="component" value="Unassembled WGS sequence"/>
</dbReference>
<dbReference type="Pfam" id="PF02630">
    <property type="entry name" value="SCO1-SenC"/>
    <property type="match status" value="1"/>
</dbReference>
<keyword evidence="5" id="KW-0732">Signal</keyword>
<feature type="signal peptide" evidence="5">
    <location>
        <begin position="1"/>
        <end position="26"/>
    </location>
</feature>
<dbReference type="SUPFAM" id="SSF52833">
    <property type="entry name" value="Thioredoxin-like"/>
    <property type="match status" value="1"/>
</dbReference>
<dbReference type="STRING" id="418702.BJN45_02540"/>
<dbReference type="OrthoDB" id="9790194at2"/>
<dbReference type="Gene3D" id="3.40.30.10">
    <property type="entry name" value="Glutaredoxin"/>
    <property type="match status" value="1"/>
</dbReference>
<feature type="binding site" evidence="3">
    <location>
        <position position="72"/>
    </location>
    <ligand>
        <name>Cu cation</name>
        <dbReference type="ChEBI" id="CHEBI:23378"/>
    </ligand>
</feature>
<reference evidence="7 8" key="1">
    <citation type="submission" date="2016-10" db="EMBL/GenBank/DDBJ databases">
        <title>Alkaliphiles isolated from bioreactors.</title>
        <authorList>
            <person name="Salah Z."/>
            <person name="Rout S.P."/>
            <person name="Humphreys P.N."/>
        </authorList>
    </citation>
    <scope>NUCLEOTIDE SEQUENCE [LARGE SCALE GENOMIC DNA]</scope>
    <source>
        <strain evidence="7 8">ZS02</strain>
    </source>
</reference>
<feature type="chain" id="PRO_5011983185" evidence="5">
    <location>
        <begin position="27"/>
        <end position="193"/>
    </location>
</feature>
<keyword evidence="8" id="KW-1185">Reference proteome</keyword>
<keyword evidence="2 3" id="KW-0186">Copper</keyword>
<dbReference type="PROSITE" id="PS51352">
    <property type="entry name" value="THIOREDOXIN_2"/>
    <property type="match status" value="1"/>
</dbReference>
<organism evidence="7 8">
    <name type="scientific">Azonexus hydrophilus</name>
    <dbReference type="NCBI Taxonomy" id="418702"/>
    <lineage>
        <taxon>Bacteria</taxon>
        <taxon>Pseudomonadati</taxon>
        <taxon>Pseudomonadota</taxon>
        <taxon>Betaproteobacteria</taxon>
        <taxon>Rhodocyclales</taxon>
        <taxon>Azonexaceae</taxon>
        <taxon>Azonexus</taxon>
    </lineage>
</organism>
<feature type="domain" description="Thioredoxin" evidence="6">
    <location>
        <begin position="14"/>
        <end position="192"/>
    </location>
</feature>
<proteinExistence type="inferred from homology"/>
<evidence type="ECO:0000256" key="3">
    <source>
        <dbReference type="PIRSR" id="PIRSR603782-1"/>
    </source>
</evidence>
<dbReference type="InterPro" id="IPR013766">
    <property type="entry name" value="Thioredoxin_domain"/>
</dbReference>
<feature type="binding site" evidence="3">
    <location>
        <position position="157"/>
    </location>
    <ligand>
        <name>Cu cation</name>
        <dbReference type="ChEBI" id="CHEBI:23378"/>
    </ligand>
</feature>
<feature type="disulfide bond" description="Redox-active" evidence="4">
    <location>
        <begin position="68"/>
        <end position="72"/>
    </location>
</feature>
<evidence type="ECO:0000256" key="1">
    <source>
        <dbReference type="ARBA" id="ARBA00010996"/>
    </source>
</evidence>
<keyword evidence="4" id="KW-1015">Disulfide bond</keyword>
<dbReference type="PANTHER" id="PTHR12151:SF25">
    <property type="entry name" value="LINALOOL DEHYDRATASE_ISOMERASE DOMAIN-CONTAINING PROTEIN"/>
    <property type="match status" value="1"/>
</dbReference>
<protein>
    <submittedName>
        <fullName evidence="7">SCO family protein</fullName>
    </submittedName>
</protein>
<evidence type="ECO:0000256" key="2">
    <source>
        <dbReference type="ARBA" id="ARBA00023008"/>
    </source>
</evidence>
<dbReference type="InterPro" id="IPR003782">
    <property type="entry name" value="SCO1/SenC"/>
</dbReference>
<name>A0A1R1ICU8_9RHOO</name>
<evidence type="ECO:0000259" key="6">
    <source>
        <dbReference type="PROSITE" id="PS51352"/>
    </source>
</evidence>
<sequence>MKNRLCLLLCIALLAACSPTPPASFANTDLTGATFAQRLALDDHHGHKRTLADFHGKVVVVFFGYTACPDICPGTLARLAGVMQQLGPEAERVQVLFVSLDPERDSAEHLKTYVPWFHPSFLGLRGDAAQTKEASEEFRIFSARKEVEGELGYVLDHSTGAYVFDPAGRIRLYVKDSASVEDIVADIRLLLKG</sequence>
<gene>
    <name evidence="7" type="ORF">BJN45_02540</name>
</gene>
<comment type="similarity">
    <text evidence="1">Belongs to the SCO1/2 family.</text>
</comment>
<dbReference type="FunFam" id="3.40.30.10:FF:000013">
    <property type="entry name" value="Blast:Protein SCO1 homolog, mitochondrial"/>
    <property type="match status" value="1"/>
</dbReference>
<dbReference type="RefSeq" id="WP_076091732.1">
    <property type="nucleotide sequence ID" value="NZ_MTHD01000001.1"/>
</dbReference>
<evidence type="ECO:0000256" key="5">
    <source>
        <dbReference type="SAM" id="SignalP"/>
    </source>
</evidence>